<comment type="caution">
    <text evidence="2">The sequence shown here is derived from an EMBL/GenBank/DDBJ whole genome shotgun (WGS) entry which is preliminary data.</text>
</comment>
<evidence type="ECO:0000313" key="2">
    <source>
        <dbReference type="EMBL" id="RMU70984.1"/>
    </source>
</evidence>
<evidence type="ECO:0000313" key="3">
    <source>
        <dbReference type="Proteomes" id="UP000271152"/>
    </source>
</evidence>
<feature type="transmembrane region" description="Helical" evidence="1">
    <location>
        <begin position="20"/>
        <end position="45"/>
    </location>
</feature>
<accession>A0A3M5WMI6</accession>
<proteinExistence type="predicted"/>
<keyword evidence="1" id="KW-0812">Transmembrane</keyword>
<sequence>MSGSRDSLDNPEVLGRLPDYLLIRLITVFDPAFCRVFFLVLSLWFRCFRLMKSGYCAVCCNDADHSKGASIKAMLLGQKRLDAADKT</sequence>
<keyword evidence="1" id="KW-0472">Membrane</keyword>
<gene>
    <name evidence="2" type="ORF">ALP23_101763</name>
</gene>
<evidence type="ECO:0000256" key="1">
    <source>
        <dbReference type="SAM" id="Phobius"/>
    </source>
</evidence>
<dbReference type="AlphaFoldDB" id="A0A3M5WMI6"/>
<name>A0A3M5WMI6_9PSED</name>
<reference evidence="2 3" key="1">
    <citation type="submission" date="2018-08" db="EMBL/GenBank/DDBJ databases">
        <title>Recombination of ecologically and evolutionarily significant loci maintains genetic cohesion in the Pseudomonas syringae species complex.</title>
        <authorList>
            <person name="Dillon M."/>
            <person name="Thakur S."/>
            <person name="Almeida R.N.D."/>
            <person name="Weir B.S."/>
            <person name="Guttman D.S."/>
        </authorList>
    </citation>
    <scope>NUCLEOTIDE SEQUENCE [LARGE SCALE GENOMIC DNA]</scope>
    <source>
        <strain evidence="2 3">ICMP 11947</strain>
    </source>
</reference>
<dbReference type="Proteomes" id="UP000271152">
    <property type="component" value="Unassembled WGS sequence"/>
</dbReference>
<keyword evidence="1" id="KW-1133">Transmembrane helix</keyword>
<organism evidence="2 3">
    <name type="scientific">Pseudomonas syringae pv. apii</name>
    <dbReference type="NCBI Taxonomy" id="81036"/>
    <lineage>
        <taxon>Bacteria</taxon>
        <taxon>Pseudomonadati</taxon>
        <taxon>Pseudomonadota</taxon>
        <taxon>Gammaproteobacteria</taxon>
        <taxon>Pseudomonadales</taxon>
        <taxon>Pseudomonadaceae</taxon>
        <taxon>Pseudomonas</taxon>
    </lineage>
</organism>
<protein>
    <submittedName>
        <fullName evidence="2">Uncharacterized protein</fullName>
    </submittedName>
</protein>
<dbReference type="EMBL" id="RBUG01000112">
    <property type="protein sequence ID" value="RMU70984.1"/>
    <property type="molecule type" value="Genomic_DNA"/>
</dbReference>